<evidence type="ECO:0000256" key="2">
    <source>
        <dbReference type="ARBA" id="ARBA00022448"/>
    </source>
</evidence>
<evidence type="ECO:0000256" key="6">
    <source>
        <dbReference type="ARBA" id="ARBA00023136"/>
    </source>
</evidence>
<name>A0ABD5UQ02_9EURY</name>
<dbReference type="CDD" id="cd06261">
    <property type="entry name" value="TM_PBP2"/>
    <property type="match status" value="1"/>
</dbReference>
<keyword evidence="10" id="KW-1185">Reference proteome</keyword>
<dbReference type="InterPro" id="IPR000515">
    <property type="entry name" value="MetI-like"/>
</dbReference>
<protein>
    <submittedName>
        <fullName evidence="9">Carbohydrate ABC transporter permease</fullName>
    </submittedName>
</protein>
<feature type="domain" description="ABC transmembrane type-1" evidence="8">
    <location>
        <begin position="86"/>
        <end position="298"/>
    </location>
</feature>
<evidence type="ECO:0000256" key="3">
    <source>
        <dbReference type="ARBA" id="ARBA00022475"/>
    </source>
</evidence>
<evidence type="ECO:0000256" key="7">
    <source>
        <dbReference type="RuleBase" id="RU363032"/>
    </source>
</evidence>
<feature type="transmembrane region" description="Helical" evidence="7">
    <location>
        <begin position="90"/>
        <end position="111"/>
    </location>
</feature>
<dbReference type="PROSITE" id="PS50928">
    <property type="entry name" value="ABC_TM1"/>
    <property type="match status" value="1"/>
</dbReference>
<keyword evidence="6 7" id="KW-0472">Membrane</keyword>
<keyword evidence="5 7" id="KW-1133">Transmembrane helix</keyword>
<keyword evidence="2 7" id="KW-0813">Transport</keyword>
<sequence>MSIVTGKPEETGYKDQFLEFLRETWLGYALVLPATVLLGVIMVYPTLEAIWMSFYTKSFLNPEDAVWIGLQNYSQMYGDPLFWQSLRNSVILTSVAVSLEYLAGLGLALVLKQKVPGIKFFRSVTMVTWVLPIIVTVIIFNFLVQYPFGVVNVIFEQFGLPTTYWFGQPGTGFGLIIFMHVWRNAPFFAIALMASMQAIPESYYEAASIDGASTLQKFRYITLPHISYTSMIMIVIHVIFTFNNFDFVYLSTGGGPYQSTEVLPTYVYKEAFQSYALGYAASVGTVMLVIMFVFTVVYVKLETSE</sequence>
<feature type="transmembrane region" description="Helical" evidence="7">
    <location>
        <begin position="25"/>
        <end position="47"/>
    </location>
</feature>
<feature type="transmembrane region" description="Helical" evidence="7">
    <location>
        <begin position="123"/>
        <end position="144"/>
    </location>
</feature>
<gene>
    <name evidence="9" type="ORF">ACFQE9_02715</name>
</gene>
<dbReference type="AlphaFoldDB" id="A0ABD5UQ02"/>
<evidence type="ECO:0000259" key="8">
    <source>
        <dbReference type="PROSITE" id="PS50928"/>
    </source>
</evidence>
<keyword evidence="4 7" id="KW-0812">Transmembrane</keyword>
<evidence type="ECO:0000313" key="9">
    <source>
        <dbReference type="EMBL" id="MFC6891535.1"/>
    </source>
</evidence>
<dbReference type="PANTHER" id="PTHR30193">
    <property type="entry name" value="ABC TRANSPORTER PERMEASE PROTEIN"/>
    <property type="match status" value="1"/>
</dbReference>
<organism evidence="9 10">
    <name type="scientific">Halopenitus salinus</name>
    <dbReference type="NCBI Taxonomy" id="1198295"/>
    <lineage>
        <taxon>Archaea</taxon>
        <taxon>Methanobacteriati</taxon>
        <taxon>Methanobacteriota</taxon>
        <taxon>Stenosarchaea group</taxon>
        <taxon>Halobacteria</taxon>
        <taxon>Halobacteriales</taxon>
        <taxon>Haloferacaceae</taxon>
        <taxon>Halopenitus</taxon>
    </lineage>
</organism>
<evidence type="ECO:0000256" key="1">
    <source>
        <dbReference type="ARBA" id="ARBA00004651"/>
    </source>
</evidence>
<feature type="transmembrane region" description="Helical" evidence="7">
    <location>
        <begin position="164"/>
        <end position="182"/>
    </location>
</feature>
<evidence type="ECO:0000256" key="4">
    <source>
        <dbReference type="ARBA" id="ARBA00022692"/>
    </source>
</evidence>
<dbReference type="EMBL" id="JBHSXL010000002">
    <property type="protein sequence ID" value="MFC6891535.1"/>
    <property type="molecule type" value="Genomic_DNA"/>
</dbReference>
<dbReference type="GO" id="GO:0005886">
    <property type="term" value="C:plasma membrane"/>
    <property type="evidence" value="ECO:0007669"/>
    <property type="project" value="UniProtKB-SubCell"/>
</dbReference>
<dbReference type="Gene3D" id="1.10.3720.10">
    <property type="entry name" value="MetI-like"/>
    <property type="match status" value="1"/>
</dbReference>
<dbReference type="RefSeq" id="WP_379739903.1">
    <property type="nucleotide sequence ID" value="NZ_JBHSVN010000002.1"/>
</dbReference>
<keyword evidence="3" id="KW-1003">Cell membrane</keyword>
<dbReference type="PANTHER" id="PTHR30193:SF37">
    <property type="entry name" value="INNER MEMBRANE ABC TRANSPORTER PERMEASE PROTEIN YCJO"/>
    <property type="match status" value="1"/>
</dbReference>
<dbReference type="InterPro" id="IPR035906">
    <property type="entry name" value="MetI-like_sf"/>
</dbReference>
<comment type="subcellular location">
    <subcellularLocation>
        <location evidence="1 7">Cell membrane</location>
        <topology evidence="1 7">Multi-pass membrane protein</topology>
    </subcellularLocation>
</comment>
<comment type="similarity">
    <text evidence="7">Belongs to the binding-protein-dependent transport system permease family.</text>
</comment>
<proteinExistence type="inferred from homology"/>
<feature type="transmembrane region" description="Helical" evidence="7">
    <location>
        <begin position="276"/>
        <end position="299"/>
    </location>
</feature>
<feature type="transmembrane region" description="Helical" evidence="7">
    <location>
        <begin position="226"/>
        <end position="245"/>
    </location>
</feature>
<evidence type="ECO:0000256" key="5">
    <source>
        <dbReference type="ARBA" id="ARBA00022989"/>
    </source>
</evidence>
<dbReference type="Proteomes" id="UP001596296">
    <property type="component" value="Unassembled WGS sequence"/>
</dbReference>
<dbReference type="SUPFAM" id="SSF161098">
    <property type="entry name" value="MetI-like"/>
    <property type="match status" value="1"/>
</dbReference>
<comment type="caution">
    <text evidence="9">The sequence shown here is derived from an EMBL/GenBank/DDBJ whole genome shotgun (WGS) entry which is preliminary data.</text>
</comment>
<evidence type="ECO:0000313" key="10">
    <source>
        <dbReference type="Proteomes" id="UP001596296"/>
    </source>
</evidence>
<dbReference type="InterPro" id="IPR051393">
    <property type="entry name" value="ABC_transporter_permease"/>
</dbReference>
<reference evidence="9 10" key="1">
    <citation type="journal article" date="2019" name="Int. J. Syst. Evol. Microbiol.">
        <title>The Global Catalogue of Microorganisms (GCM) 10K type strain sequencing project: providing services to taxonomists for standard genome sequencing and annotation.</title>
        <authorList>
            <consortium name="The Broad Institute Genomics Platform"/>
            <consortium name="The Broad Institute Genome Sequencing Center for Infectious Disease"/>
            <person name="Wu L."/>
            <person name="Ma J."/>
        </authorList>
    </citation>
    <scope>NUCLEOTIDE SEQUENCE [LARGE SCALE GENOMIC DNA]</scope>
    <source>
        <strain evidence="9 10">SKJ47</strain>
    </source>
</reference>
<dbReference type="Pfam" id="PF00528">
    <property type="entry name" value="BPD_transp_1"/>
    <property type="match status" value="1"/>
</dbReference>
<accession>A0ABD5UQ02</accession>